<name>A0ABP7GMZ4_9MICO</name>
<dbReference type="Pfam" id="PF07510">
    <property type="entry name" value="GmrSD_C"/>
    <property type="match status" value="1"/>
</dbReference>
<dbReference type="Pfam" id="PF03235">
    <property type="entry name" value="GmrSD_N"/>
    <property type="match status" value="1"/>
</dbReference>
<accession>A0ABP7GMZ4</accession>
<evidence type="ECO:0000259" key="1">
    <source>
        <dbReference type="Pfam" id="PF03235"/>
    </source>
</evidence>
<dbReference type="Proteomes" id="UP001500540">
    <property type="component" value="Unassembled WGS sequence"/>
</dbReference>
<evidence type="ECO:0000313" key="3">
    <source>
        <dbReference type="EMBL" id="GAA3770958.1"/>
    </source>
</evidence>
<dbReference type="InterPro" id="IPR004919">
    <property type="entry name" value="GmrSD_N"/>
</dbReference>
<dbReference type="InterPro" id="IPR011089">
    <property type="entry name" value="GmrSD_C"/>
</dbReference>
<feature type="domain" description="GmrSD restriction endonucleases C-terminal" evidence="2">
    <location>
        <begin position="432"/>
        <end position="527"/>
    </location>
</feature>
<evidence type="ECO:0000259" key="2">
    <source>
        <dbReference type="Pfam" id="PF07510"/>
    </source>
</evidence>
<protein>
    <submittedName>
        <fullName evidence="3">DUF262 and DUF1524 domain-containing protein</fullName>
    </submittedName>
</protein>
<dbReference type="PANTHER" id="PTHR35149:SF2">
    <property type="entry name" value="DUF262 DOMAIN-CONTAINING PROTEIN"/>
    <property type="match status" value="1"/>
</dbReference>
<dbReference type="RefSeq" id="WP_344783905.1">
    <property type="nucleotide sequence ID" value="NZ_BAABAF010000008.1"/>
</dbReference>
<dbReference type="EMBL" id="BAABAF010000008">
    <property type="protein sequence ID" value="GAA3770958.1"/>
    <property type="molecule type" value="Genomic_DNA"/>
</dbReference>
<comment type="caution">
    <text evidence="3">The sequence shown here is derived from an EMBL/GenBank/DDBJ whole genome shotgun (WGS) entry which is preliminary data.</text>
</comment>
<reference evidence="4" key="1">
    <citation type="journal article" date="2019" name="Int. J. Syst. Evol. Microbiol.">
        <title>The Global Catalogue of Microorganisms (GCM) 10K type strain sequencing project: providing services to taxonomists for standard genome sequencing and annotation.</title>
        <authorList>
            <consortium name="The Broad Institute Genomics Platform"/>
            <consortium name="The Broad Institute Genome Sequencing Center for Infectious Disease"/>
            <person name="Wu L."/>
            <person name="Ma J."/>
        </authorList>
    </citation>
    <scope>NUCLEOTIDE SEQUENCE [LARGE SCALE GENOMIC DNA]</scope>
    <source>
        <strain evidence="4">JCM 16950</strain>
    </source>
</reference>
<evidence type="ECO:0000313" key="4">
    <source>
        <dbReference type="Proteomes" id="UP001500540"/>
    </source>
</evidence>
<keyword evidence="4" id="KW-1185">Reference proteome</keyword>
<proteinExistence type="predicted"/>
<feature type="domain" description="GmrSD restriction endonucleases N-terminal" evidence="1">
    <location>
        <begin position="22"/>
        <end position="218"/>
    </location>
</feature>
<organism evidence="3 4">
    <name type="scientific">Microbacterium kribbense</name>
    <dbReference type="NCBI Taxonomy" id="433645"/>
    <lineage>
        <taxon>Bacteria</taxon>
        <taxon>Bacillati</taxon>
        <taxon>Actinomycetota</taxon>
        <taxon>Actinomycetes</taxon>
        <taxon>Micrococcales</taxon>
        <taxon>Microbacteriaceae</taxon>
        <taxon>Microbacterium</taxon>
    </lineage>
</organism>
<sequence>MGSATNVDATAVNTIEWLAQTRAAIVVPVYQRQYRWDIGGCEQLLADVRAVADSDGRSMHFIGSILSAATSQAGADELVLIDGQQRITTLMLLVAALHHTVRDQDPALAAQLLRVLTVPGQERTKLRPHREWADVFQSVVLSVRSPGDERRESRFDDNYAFFRSQVAPEDAPRVWRGIQRLEHVSITLQTGANAQQIFESLNSTGEPLRDHELIHNYILMGLGHAQQTAVEDEFWLPIEQATGEQIAAFWRHYLIMTTGREVTVAGERGVYDAFRAEVPRLDFDTLRAHAAQWRDYAQAYRVLLHPDDEPDAAVSRQLGYVATFGRGMYPLVLRAYHEWTAGHSDRAELIELLEQVQALLLRRQIVGISNDRLVARLCRARAEGPAQLRHAISRIMPSDERVRVALKYGDLPHAAYVLGRIAGIEAGRPVDVDHIFPLAPADDWTGDGIRTWAELTDDEQNSHRALAQSLGNLTLLEQPLAERVFGAAFPDKRAVYARSGIIATAELATVDVWGTAAIAARTVALTEAVLQIWQRPATVLIDDDGLTPVLDAKRRRGWPRGWEREFEYVEYRGEHWEVHDVKYLFNRIFRRLWADSRADVVAYSARHGGPIFSAQAWNGQWDPLDESNFLYMGWDSKYMLTAVQGVLDEAGVAPEVFIKYSYLGAAM</sequence>
<dbReference type="PANTHER" id="PTHR35149">
    <property type="entry name" value="SLL5132 PROTEIN"/>
    <property type="match status" value="1"/>
</dbReference>
<gene>
    <name evidence="3" type="ORF">GCM10022240_23950</name>
</gene>